<dbReference type="Proteomes" id="UP000735302">
    <property type="component" value="Unassembled WGS sequence"/>
</dbReference>
<comment type="caution">
    <text evidence="2">The sequence shown here is derived from an EMBL/GenBank/DDBJ whole genome shotgun (WGS) entry which is preliminary data.</text>
</comment>
<protein>
    <recommendedName>
        <fullName evidence="4">Secreted protein</fullName>
    </recommendedName>
</protein>
<evidence type="ECO:0000313" key="3">
    <source>
        <dbReference type="Proteomes" id="UP000735302"/>
    </source>
</evidence>
<feature type="chain" id="PRO_5043652030" description="Secreted protein" evidence="1">
    <location>
        <begin position="33"/>
        <end position="91"/>
    </location>
</feature>
<sequence length="91" mass="10113">MLFLHNLAVIHTALKHLLWTSALLSTGQEVIGQAPSPYNNITGQQFTLLCSPAFINQSPVFCTVRCKVFLSMQTSRIEIRGYFSPESDALV</sequence>
<organism evidence="2 3">
    <name type="scientific">Plakobranchus ocellatus</name>
    <dbReference type="NCBI Taxonomy" id="259542"/>
    <lineage>
        <taxon>Eukaryota</taxon>
        <taxon>Metazoa</taxon>
        <taxon>Spiralia</taxon>
        <taxon>Lophotrochozoa</taxon>
        <taxon>Mollusca</taxon>
        <taxon>Gastropoda</taxon>
        <taxon>Heterobranchia</taxon>
        <taxon>Euthyneura</taxon>
        <taxon>Panpulmonata</taxon>
        <taxon>Sacoglossa</taxon>
        <taxon>Placobranchoidea</taxon>
        <taxon>Plakobranchidae</taxon>
        <taxon>Plakobranchus</taxon>
    </lineage>
</organism>
<gene>
    <name evidence="2" type="ORF">PoB_007344400</name>
</gene>
<dbReference type="EMBL" id="BLXT01008234">
    <property type="protein sequence ID" value="GFO46939.1"/>
    <property type="molecule type" value="Genomic_DNA"/>
</dbReference>
<keyword evidence="1" id="KW-0732">Signal</keyword>
<name>A0AAV4DS09_9GAST</name>
<proteinExistence type="predicted"/>
<keyword evidence="3" id="KW-1185">Reference proteome</keyword>
<dbReference type="AlphaFoldDB" id="A0AAV4DS09"/>
<accession>A0AAV4DS09</accession>
<evidence type="ECO:0000256" key="1">
    <source>
        <dbReference type="SAM" id="SignalP"/>
    </source>
</evidence>
<evidence type="ECO:0008006" key="4">
    <source>
        <dbReference type="Google" id="ProtNLM"/>
    </source>
</evidence>
<feature type="signal peptide" evidence="1">
    <location>
        <begin position="1"/>
        <end position="32"/>
    </location>
</feature>
<evidence type="ECO:0000313" key="2">
    <source>
        <dbReference type="EMBL" id="GFO46939.1"/>
    </source>
</evidence>
<reference evidence="2 3" key="1">
    <citation type="journal article" date="2021" name="Elife">
        <title>Chloroplast acquisition without the gene transfer in kleptoplastic sea slugs, Plakobranchus ocellatus.</title>
        <authorList>
            <person name="Maeda T."/>
            <person name="Takahashi S."/>
            <person name="Yoshida T."/>
            <person name="Shimamura S."/>
            <person name="Takaki Y."/>
            <person name="Nagai Y."/>
            <person name="Toyoda A."/>
            <person name="Suzuki Y."/>
            <person name="Arimoto A."/>
            <person name="Ishii H."/>
            <person name="Satoh N."/>
            <person name="Nishiyama T."/>
            <person name="Hasebe M."/>
            <person name="Maruyama T."/>
            <person name="Minagawa J."/>
            <person name="Obokata J."/>
            <person name="Shigenobu S."/>
        </authorList>
    </citation>
    <scope>NUCLEOTIDE SEQUENCE [LARGE SCALE GENOMIC DNA]</scope>
</reference>